<name>A0A1X0NE74_9TRYP</name>
<evidence type="ECO:0000256" key="1">
    <source>
        <dbReference type="SAM" id="MobiDB-lite"/>
    </source>
</evidence>
<accession>A0A1X0NE74</accession>
<feature type="compositionally biased region" description="Basic and acidic residues" evidence="1">
    <location>
        <begin position="63"/>
        <end position="78"/>
    </location>
</feature>
<keyword evidence="3" id="KW-1185">Reference proteome</keyword>
<dbReference type="EMBL" id="NBCO01000111">
    <property type="protein sequence ID" value="ORC81597.1"/>
    <property type="molecule type" value="Genomic_DNA"/>
</dbReference>
<evidence type="ECO:0000313" key="2">
    <source>
        <dbReference type="EMBL" id="ORC81597.1"/>
    </source>
</evidence>
<feature type="region of interest" description="Disordered" evidence="1">
    <location>
        <begin position="1"/>
        <end position="131"/>
    </location>
</feature>
<dbReference type="AlphaFoldDB" id="A0A1X0NE74"/>
<feature type="compositionally biased region" description="Polar residues" evidence="1">
    <location>
        <begin position="97"/>
        <end position="113"/>
    </location>
</feature>
<feature type="compositionally biased region" description="Pro residues" evidence="1">
    <location>
        <begin position="19"/>
        <end position="30"/>
    </location>
</feature>
<dbReference type="Proteomes" id="UP000192257">
    <property type="component" value="Unassembled WGS sequence"/>
</dbReference>
<comment type="caution">
    <text evidence="2">The sequence shown here is derived from an EMBL/GenBank/DDBJ whole genome shotgun (WGS) entry which is preliminary data.</text>
</comment>
<protein>
    <submittedName>
        <fullName evidence="2">Uncharacterized protein</fullName>
    </submittedName>
</protein>
<evidence type="ECO:0000313" key="3">
    <source>
        <dbReference type="Proteomes" id="UP000192257"/>
    </source>
</evidence>
<dbReference type="GeneID" id="39991488"/>
<sequence length="131" mass="13760">TPVAQFTQCTNGQTEPPCTKEPPPTAPYPPEESSLLPTLQGDDVHEQGTRAVGGLTEQDMEVPDAKESIEDSLEEAKKLGSNLLTPGSLPSKEQGDSTHLPSQDAPSSLTQVSMVKDNGHSDSKPPTVSPG</sequence>
<feature type="non-terminal residue" evidence="2">
    <location>
        <position position="131"/>
    </location>
</feature>
<reference evidence="2 3" key="1">
    <citation type="submission" date="2017-03" db="EMBL/GenBank/DDBJ databases">
        <title>An alternative strategy for trypanosome survival in the mammalian bloodstream revealed through genome and transcriptome analysis of the ubiquitous bovine parasite Trypanosoma (Megatrypanum) theileri.</title>
        <authorList>
            <person name="Kelly S."/>
            <person name="Ivens A."/>
            <person name="Mott A."/>
            <person name="O'Neill E."/>
            <person name="Emms D."/>
            <person name="Macleod O."/>
            <person name="Voorheis P."/>
            <person name="Matthews J."/>
            <person name="Matthews K."/>
            <person name="Carrington M."/>
        </authorList>
    </citation>
    <scope>NUCLEOTIDE SEQUENCE [LARGE SCALE GENOMIC DNA]</scope>
    <source>
        <strain evidence="2">Edinburgh</strain>
    </source>
</reference>
<dbReference type="RefSeq" id="XP_028876993.1">
    <property type="nucleotide sequence ID" value="XM_029031708.1"/>
</dbReference>
<feature type="non-terminal residue" evidence="2">
    <location>
        <position position="1"/>
    </location>
</feature>
<dbReference type="VEuPathDB" id="TriTrypDB:TM35_001111030"/>
<proteinExistence type="predicted"/>
<feature type="compositionally biased region" description="Polar residues" evidence="1">
    <location>
        <begin position="1"/>
        <end position="13"/>
    </location>
</feature>
<gene>
    <name evidence="2" type="ORF">TM35_001111030</name>
</gene>
<organism evidence="2 3">
    <name type="scientific">Trypanosoma theileri</name>
    <dbReference type="NCBI Taxonomy" id="67003"/>
    <lineage>
        <taxon>Eukaryota</taxon>
        <taxon>Discoba</taxon>
        <taxon>Euglenozoa</taxon>
        <taxon>Kinetoplastea</taxon>
        <taxon>Metakinetoplastina</taxon>
        <taxon>Trypanosomatida</taxon>
        <taxon>Trypanosomatidae</taxon>
        <taxon>Trypanosoma</taxon>
    </lineage>
</organism>